<keyword evidence="2" id="KW-0547">Nucleotide-binding</keyword>
<dbReference type="PROSITE" id="PS50893">
    <property type="entry name" value="ABC_TRANSPORTER_2"/>
    <property type="match status" value="1"/>
</dbReference>
<name>A0A4R4FEZ4_9FIRM</name>
<evidence type="ECO:0000259" key="4">
    <source>
        <dbReference type="PROSITE" id="PS50893"/>
    </source>
</evidence>
<evidence type="ECO:0000313" key="6">
    <source>
        <dbReference type="Proteomes" id="UP000295710"/>
    </source>
</evidence>
<dbReference type="Proteomes" id="UP000295710">
    <property type="component" value="Unassembled WGS sequence"/>
</dbReference>
<dbReference type="SUPFAM" id="SSF52540">
    <property type="entry name" value="P-loop containing nucleoside triphosphate hydrolases"/>
    <property type="match status" value="1"/>
</dbReference>
<dbReference type="EMBL" id="SMMX01000006">
    <property type="protein sequence ID" value="TDA21978.1"/>
    <property type="molecule type" value="Genomic_DNA"/>
</dbReference>
<dbReference type="PANTHER" id="PTHR24220:SF674">
    <property type="entry name" value="BACITRACIN EXPORT ATP-BINDING PROTEIN BCEA"/>
    <property type="match status" value="1"/>
</dbReference>
<organism evidence="5 6">
    <name type="scientific">Extibacter muris</name>
    <dbReference type="NCBI Taxonomy" id="1796622"/>
    <lineage>
        <taxon>Bacteria</taxon>
        <taxon>Bacillati</taxon>
        <taxon>Bacillota</taxon>
        <taxon>Clostridia</taxon>
        <taxon>Lachnospirales</taxon>
        <taxon>Lachnospiraceae</taxon>
        <taxon>Extibacter</taxon>
    </lineage>
</organism>
<dbReference type="GO" id="GO:0098796">
    <property type="term" value="C:membrane protein complex"/>
    <property type="evidence" value="ECO:0007669"/>
    <property type="project" value="UniProtKB-ARBA"/>
</dbReference>
<dbReference type="Gene3D" id="3.40.50.300">
    <property type="entry name" value="P-loop containing nucleotide triphosphate hydrolases"/>
    <property type="match status" value="1"/>
</dbReference>
<dbReference type="GO" id="GO:0005886">
    <property type="term" value="C:plasma membrane"/>
    <property type="evidence" value="ECO:0007669"/>
    <property type="project" value="TreeGrafter"/>
</dbReference>
<proteinExistence type="predicted"/>
<dbReference type="CDD" id="cd03255">
    <property type="entry name" value="ABC_MJ0796_LolCDE_FtsE"/>
    <property type="match status" value="1"/>
</dbReference>
<dbReference type="PANTHER" id="PTHR24220">
    <property type="entry name" value="IMPORT ATP-BINDING PROTEIN"/>
    <property type="match status" value="1"/>
</dbReference>
<keyword evidence="1" id="KW-0813">Transport</keyword>
<dbReference type="GO" id="GO:0022857">
    <property type="term" value="F:transmembrane transporter activity"/>
    <property type="evidence" value="ECO:0007669"/>
    <property type="project" value="UniProtKB-ARBA"/>
</dbReference>
<dbReference type="AlphaFoldDB" id="A0A4R4FEZ4"/>
<evidence type="ECO:0000256" key="3">
    <source>
        <dbReference type="ARBA" id="ARBA00022840"/>
    </source>
</evidence>
<evidence type="ECO:0000313" key="5">
    <source>
        <dbReference type="EMBL" id="TDA21978.1"/>
    </source>
</evidence>
<evidence type="ECO:0000256" key="1">
    <source>
        <dbReference type="ARBA" id="ARBA00022448"/>
    </source>
</evidence>
<keyword evidence="3 5" id="KW-0067">ATP-binding</keyword>
<feature type="domain" description="ABC transporter" evidence="4">
    <location>
        <begin position="12"/>
        <end position="251"/>
    </location>
</feature>
<dbReference type="GO" id="GO:0016887">
    <property type="term" value="F:ATP hydrolysis activity"/>
    <property type="evidence" value="ECO:0007669"/>
    <property type="project" value="InterPro"/>
</dbReference>
<dbReference type="Pfam" id="PF00005">
    <property type="entry name" value="ABC_tran"/>
    <property type="match status" value="1"/>
</dbReference>
<sequence length="263" mass="29105">MGGTIIMKQKILQVQGLRKHFGKHGSMTKALDGMTFDVLEGEFLGIMGKSGCGKTTLLNCIATALKPTEGKILLNGEDIGGFDDRRLAEYRGSRIGYLYQDFELLDNLTGRENITLPLAIHGKEEGIEADRLPELVDYLEIREVLDKFPSQMSGGEKQRVAAARALIPDPGIVIADEPTGALDTENARALMQKLNGLNREFGRTILMVTHDAGAASYCSRILFMKDGYIFHELRREFPQESQKDYYERILAAMAQLGGSADVF</sequence>
<gene>
    <name evidence="5" type="ORF">E1963_09480</name>
</gene>
<dbReference type="InterPro" id="IPR015854">
    <property type="entry name" value="ABC_transpr_LolD-like"/>
</dbReference>
<dbReference type="SMART" id="SM00382">
    <property type="entry name" value="AAA"/>
    <property type="match status" value="1"/>
</dbReference>
<comment type="caution">
    <text evidence="5">The sequence shown here is derived from an EMBL/GenBank/DDBJ whole genome shotgun (WGS) entry which is preliminary data.</text>
</comment>
<dbReference type="GO" id="GO:0005524">
    <property type="term" value="F:ATP binding"/>
    <property type="evidence" value="ECO:0007669"/>
    <property type="project" value="UniProtKB-KW"/>
</dbReference>
<dbReference type="InterPro" id="IPR003439">
    <property type="entry name" value="ABC_transporter-like_ATP-bd"/>
</dbReference>
<keyword evidence="6" id="KW-1185">Reference proteome</keyword>
<dbReference type="InterPro" id="IPR027417">
    <property type="entry name" value="P-loop_NTPase"/>
</dbReference>
<evidence type="ECO:0000256" key="2">
    <source>
        <dbReference type="ARBA" id="ARBA00022741"/>
    </source>
</evidence>
<accession>A0A4R4FEZ4</accession>
<protein>
    <submittedName>
        <fullName evidence="5">ABC transporter ATP-binding protein</fullName>
    </submittedName>
</protein>
<dbReference type="FunFam" id="3.40.50.300:FF:000032">
    <property type="entry name" value="Export ABC transporter ATP-binding protein"/>
    <property type="match status" value="1"/>
</dbReference>
<dbReference type="InterPro" id="IPR003593">
    <property type="entry name" value="AAA+_ATPase"/>
</dbReference>
<dbReference type="InterPro" id="IPR017911">
    <property type="entry name" value="MacB-like_ATP-bd"/>
</dbReference>
<reference evidence="5 6" key="1">
    <citation type="journal article" date="2016" name="Nat. Microbiol.">
        <title>The Mouse Intestinal Bacterial Collection (miBC) provides host-specific insight into cultured diversity and functional potential of the gut microbiota.</title>
        <authorList>
            <person name="Lagkouvardos I."/>
            <person name="Pukall R."/>
            <person name="Abt B."/>
            <person name="Foesel B.U."/>
            <person name="Meier-Kolthoff J.P."/>
            <person name="Kumar N."/>
            <person name="Bresciani A."/>
            <person name="Martinez I."/>
            <person name="Just S."/>
            <person name="Ziegler C."/>
            <person name="Brugiroux S."/>
            <person name="Garzetti D."/>
            <person name="Wenning M."/>
            <person name="Bui T.P."/>
            <person name="Wang J."/>
            <person name="Hugenholtz F."/>
            <person name="Plugge C.M."/>
            <person name="Peterson D.A."/>
            <person name="Hornef M.W."/>
            <person name="Baines J.F."/>
            <person name="Smidt H."/>
            <person name="Walter J."/>
            <person name="Kristiansen K."/>
            <person name="Nielsen H.B."/>
            <person name="Haller D."/>
            <person name="Overmann J."/>
            <person name="Stecher B."/>
            <person name="Clavel T."/>
        </authorList>
    </citation>
    <scope>NUCLEOTIDE SEQUENCE [LARGE SCALE GENOMIC DNA]</scope>
    <source>
        <strain evidence="5 6">DSM 28560</strain>
    </source>
</reference>